<dbReference type="EMBL" id="JADEWC010000012">
    <property type="protein sequence ID" value="MBE9222485.1"/>
    <property type="molecule type" value="Genomic_DNA"/>
</dbReference>
<organism evidence="4 5">
    <name type="scientific">Cyanobacterium stanieri LEGE 03274</name>
    <dbReference type="NCBI Taxonomy" id="1828756"/>
    <lineage>
        <taxon>Bacteria</taxon>
        <taxon>Bacillati</taxon>
        <taxon>Cyanobacteriota</taxon>
        <taxon>Cyanophyceae</taxon>
        <taxon>Oscillatoriophycideae</taxon>
        <taxon>Chroococcales</taxon>
        <taxon>Geminocystaceae</taxon>
        <taxon>Cyanobacterium</taxon>
    </lineage>
</organism>
<dbReference type="SUPFAM" id="SSF52402">
    <property type="entry name" value="Adenine nucleotide alpha hydrolases-like"/>
    <property type="match status" value="2"/>
</dbReference>
<evidence type="ECO:0000256" key="2">
    <source>
        <dbReference type="SAM" id="Coils"/>
    </source>
</evidence>
<dbReference type="PANTHER" id="PTHR46268:SF22">
    <property type="entry name" value="SENSOR PROTEIN KDPD-RELATED"/>
    <property type="match status" value="1"/>
</dbReference>
<dbReference type="InterPro" id="IPR014729">
    <property type="entry name" value="Rossmann-like_a/b/a_fold"/>
</dbReference>
<keyword evidence="5" id="KW-1185">Reference proteome</keyword>
<protein>
    <submittedName>
        <fullName evidence="4">Universal stress protein</fullName>
    </submittedName>
</protein>
<gene>
    <name evidence="4" type="ORF">IQ215_07215</name>
</gene>
<dbReference type="Pfam" id="PF00582">
    <property type="entry name" value="Usp"/>
    <property type="match status" value="2"/>
</dbReference>
<name>A0ABR9V3M0_9CHRO</name>
<proteinExistence type="inferred from homology"/>
<dbReference type="InterPro" id="IPR006016">
    <property type="entry name" value="UspA"/>
</dbReference>
<evidence type="ECO:0000313" key="5">
    <source>
        <dbReference type="Proteomes" id="UP000654604"/>
    </source>
</evidence>
<dbReference type="CDD" id="cd00293">
    <property type="entry name" value="USP-like"/>
    <property type="match status" value="2"/>
</dbReference>
<comment type="caution">
    <text evidence="4">The sequence shown here is derived from an EMBL/GenBank/DDBJ whole genome shotgun (WGS) entry which is preliminary data.</text>
</comment>
<accession>A0ABR9V3M0</accession>
<feature type="coiled-coil region" evidence="2">
    <location>
        <begin position="209"/>
        <end position="236"/>
    </location>
</feature>
<sequence>MLQRCLICTDLKDGLQKFARFISSFEHSGLKEITFLHSVPLWTEGEIPRVDHERIEEVKKFLSSQLENVPDSIQVNLEVLSGDPAPNIIETVEKNNIDFVILGTTVKTAIQEGLFGSTATRLTKKLKVPLMILRPQLISVYRDEELALRCKHLNRFWLVPYKGGKSSRYLIDKVKEYCQKESIKTQHQILLLTVVEEVSRSPLLLENRMEEAQKDLVKIEQELKDLGLEVQSMVKKGDPITEILDVCLNYDVSAIAVADDRDNILLNWTVKSFAQEILHRSWFPLVYFPLEK</sequence>
<reference evidence="4 5" key="1">
    <citation type="submission" date="2020-10" db="EMBL/GenBank/DDBJ databases">
        <authorList>
            <person name="Castelo-Branco R."/>
            <person name="Eusebio N."/>
            <person name="Adriana R."/>
            <person name="Vieira A."/>
            <person name="Brugerolle De Fraissinette N."/>
            <person name="Rezende De Castro R."/>
            <person name="Schneider M.P."/>
            <person name="Vasconcelos V."/>
            <person name="Leao P.N."/>
        </authorList>
    </citation>
    <scope>NUCLEOTIDE SEQUENCE [LARGE SCALE GENOMIC DNA]</scope>
    <source>
        <strain evidence="4 5">LEGE 03274</strain>
    </source>
</reference>
<dbReference type="RefSeq" id="WP_193800643.1">
    <property type="nucleotide sequence ID" value="NZ_JADEWC010000012.1"/>
</dbReference>
<comment type="similarity">
    <text evidence="1">Belongs to the universal stress protein A family.</text>
</comment>
<keyword evidence="2" id="KW-0175">Coiled coil</keyword>
<evidence type="ECO:0000256" key="1">
    <source>
        <dbReference type="ARBA" id="ARBA00008791"/>
    </source>
</evidence>
<dbReference type="Gene3D" id="3.40.50.620">
    <property type="entry name" value="HUPs"/>
    <property type="match status" value="2"/>
</dbReference>
<feature type="domain" description="UspA" evidence="3">
    <location>
        <begin position="1"/>
        <end position="134"/>
    </location>
</feature>
<dbReference type="Proteomes" id="UP000654604">
    <property type="component" value="Unassembled WGS sequence"/>
</dbReference>
<evidence type="ECO:0000259" key="3">
    <source>
        <dbReference type="Pfam" id="PF00582"/>
    </source>
</evidence>
<dbReference type="PANTHER" id="PTHR46268">
    <property type="entry name" value="STRESS RESPONSE PROTEIN NHAX"/>
    <property type="match status" value="1"/>
</dbReference>
<evidence type="ECO:0000313" key="4">
    <source>
        <dbReference type="EMBL" id="MBE9222485.1"/>
    </source>
</evidence>
<feature type="domain" description="UspA" evidence="3">
    <location>
        <begin position="158"/>
        <end position="286"/>
    </location>
</feature>